<accession>A0A7W7T1G3</accession>
<keyword evidence="4 8" id="KW-0732">Signal</keyword>
<dbReference type="Pfam" id="PF07519">
    <property type="entry name" value="Tannase"/>
    <property type="match status" value="1"/>
</dbReference>
<dbReference type="Gene3D" id="3.40.50.1820">
    <property type="entry name" value="alpha/beta hydrolase"/>
    <property type="match status" value="1"/>
</dbReference>
<dbReference type="PANTHER" id="PTHR33938:SF15">
    <property type="entry name" value="FERULOYL ESTERASE B-RELATED"/>
    <property type="match status" value="1"/>
</dbReference>
<dbReference type="RefSeq" id="WP_184668085.1">
    <property type="nucleotide sequence ID" value="NZ_BAABAI010000015.1"/>
</dbReference>
<dbReference type="SUPFAM" id="SSF53474">
    <property type="entry name" value="alpha/beta-Hydrolases"/>
    <property type="match status" value="1"/>
</dbReference>
<keyword evidence="6" id="KW-0106">Calcium</keyword>
<evidence type="ECO:0000256" key="7">
    <source>
        <dbReference type="ARBA" id="ARBA00023157"/>
    </source>
</evidence>
<sequence>MRRLLLCLSVLALLVGGTVTATAEPSDTGRPVVDCGSLVRDYDLPGTRAHVTSATPVTDGIAHCDVRGHVDDKVRFQLRLPTAGYSGRYVQYGCGGLCGELYAPEFPERCGPRPGDAAVASTDDGHVGTGATPFFDATWAANDQKARDDWQFRAPHVTSLASKAVIKAFYGAGPRQSYFTGCSNGGQEALLLAQRYPHDFDGIVSAAPGAYFGALVLYEAWLTRVNTDAAGGSVLTAPKLPVLHEAVLARCDGIDGLVDRQLDDPRRCDFDPGTLRCATGDAPTCLTDAQVDTARKLYAGPTDAAGVRLYPGNEAYGSELAWYGWIVPAPEYGEAFARTLADNYLRYAGYPIGTPHSSVDAVPFTQAELRRIGVEGARGNAMSLDLSEFRRSGGKLVLWHGWNDQAIPADSTLDYYERLTRTSGGPAATRRWARLFAVPAMYHCFGGTTLTEFDPLKELFSWVEQDRAPERVVATGRDGDGNVVRTRPVFPYPLTARYDGSGSTDEAANFVPALPAKRPKDAIDWAGTYLHHVPGPVAP</sequence>
<comment type="similarity">
    <text evidence="1">Belongs to the tannase family.</text>
</comment>
<dbReference type="InterPro" id="IPR029058">
    <property type="entry name" value="AB_hydrolase_fold"/>
</dbReference>
<keyword evidence="5 9" id="KW-0378">Hydrolase</keyword>
<comment type="caution">
    <text evidence="9">The sequence shown here is derived from an EMBL/GenBank/DDBJ whole genome shotgun (WGS) entry which is preliminary data.</text>
</comment>
<evidence type="ECO:0000256" key="4">
    <source>
        <dbReference type="ARBA" id="ARBA00022729"/>
    </source>
</evidence>
<evidence type="ECO:0000313" key="10">
    <source>
        <dbReference type="Proteomes" id="UP000542674"/>
    </source>
</evidence>
<name>A0A7W7T1G3_9PSEU</name>
<organism evidence="9 10">
    <name type="scientific">Saccharothrix violaceirubra</name>
    <dbReference type="NCBI Taxonomy" id="413306"/>
    <lineage>
        <taxon>Bacteria</taxon>
        <taxon>Bacillati</taxon>
        <taxon>Actinomycetota</taxon>
        <taxon>Actinomycetes</taxon>
        <taxon>Pseudonocardiales</taxon>
        <taxon>Pseudonocardiaceae</taxon>
        <taxon>Saccharothrix</taxon>
    </lineage>
</organism>
<keyword evidence="7" id="KW-1015">Disulfide bond</keyword>
<keyword evidence="10" id="KW-1185">Reference proteome</keyword>
<dbReference type="GO" id="GO:0030600">
    <property type="term" value="F:feruloyl esterase activity"/>
    <property type="evidence" value="ECO:0007669"/>
    <property type="project" value="UniProtKB-EC"/>
</dbReference>
<keyword evidence="3" id="KW-0479">Metal-binding</keyword>
<gene>
    <name evidence="9" type="ORF">F4559_002188</name>
</gene>
<evidence type="ECO:0000256" key="2">
    <source>
        <dbReference type="ARBA" id="ARBA00022487"/>
    </source>
</evidence>
<evidence type="ECO:0000256" key="6">
    <source>
        <dbReference type="ARBA" id="ARBA00022837"/>
    </source>
</evidence>
<dbReference type="AlphaFoldDB" id="A0A7W7T1G3"/>
<evidence type="ECO:0000256" key="1">
    <source>
        <dbReference type="ARBA" id="ARBA00006249"/>
    </source>
</evidence>
<feature type="signal peptide" evidence="8">
    <location>
        <begin position="1"/>
        <end position="23"/>
    </location>
</feature>
<evidence type="ECO:0000256" key="5">
    <source>
        <dbReference type="ARBA" id="ARBA00022801"/>
    </source>
</evidence>
<feature type="chain" id="PRO_5031545957" evidence="8">
    <location>
        <begin position="24"/>
        <end position="539"/>
    </location>
</feature>
<dbReference type="Proteomes" id="UP000542674">
    <property type="component" value="Unassembled WGS sequence"/>
</dbReference>
<protein>
    <submittedName>
        <fullName evidence="9">Feruloyl esterase</fullName>
        <ecNumber evidence="9">3.1.1.73</ecNumber>
    </submittedName>
</protein>
<proteinExistence type="inferred from homology"/>
<dbReference type="GO" id="GO:0046872">
    <property type="term" value="F:metal ion binding"/>
    <property type="evidence" value="ECO:0007669"/>
    <property type="project" value="UniProtKB-KW"/>
</dbReference>
<dbReference type="InterPro" id="IPR011118">
    <property type="entry name" value="Tannase/feruloyl_esterase"/>
</dbReference>
<evidence type="ECO:0000313" key="9">
    <source>
        <dbReference type="EMBL" id="MBB4964829.1"/>
    </source>
</evidence>
<evidence type="ECO:0000256" key="8">
    <source>
        <dbReference type="SAM" id="SignalP"/>
    </source>
</evidence>
<keyword evidence="2" id="KW-0719">Serine esterase</keyword>
<reference evidence="9 10" key="1">
    <citation type="submission" date="2020-08" db="EMBL/GenBank/DDBJ databases">
        <title>Sequencing the genomes of 1000 actinobacteria strains.</title>
        <authorList>
            <person name="Klenk H.-P."/>
        </authorList>
    </citation>
    <scope>NUCLEOTIDE SEQUENCE [LARGE SCALE GENOMIC DNA]</scope>
    <source>
        <strain evidence="9 10">DSM 45084</strain>
    </source>
</reference>
<dbReference type="EMBL" id="JACHJS010000001">
    <property type="protein sequence ID" value="MBB4964829.1"/>
    <property type="molecule type" value="Genomic_DNA"/>
</dbReference>
<dbReference type="EC" id="3.1.1.73" evidence="9"/>
<dbReference type="PANTHER" id="PTHR33938">
    <property type="entry name" value="FERULOYL ESTERASE B-RELATED"/>
    <property type="match status" value="1"/>
</dbReference>
<evidence type="ECO:0000256" key="3">
    <source>
        <dbReference type="ARBA" id="ARBA00022723"/>
    </source>
</evidence>